<organism evidence="3 4">
    <name type="scientific">Naegleria lovaniensis</name>
    <name type="common">Amoeba</name>
    <dbReference type="NCBI Taxonomy" id="51637"/>
    <lineage>
        <taxon>Eukaryota</taxon>
        <taxon>Discoba</taxon>
        <taxon>Heterolobosea</taxon>
        <taxon>Tetramitia</taxon>
        <taxon>Eutetramitia</taxon>
        <taxon>Vahlkampfiidae</taxon>
        <taxon>Naegleria</taxon>
    </lineage>
</organism>
<dbReference type="SUPFAM" id="SSF55008">
    <property type="entry name" value="HMA, heavy metal-associated domain"/>
    <property type="match status" value="1"/>
</dbReference>
<dbReference type="AlphaFoldDB" id="A0AA88GUF8"/>
<dbReference type="GO" id="GO:0046872">
    <property type="term" value="F:metal ion binding"/>
    <property type="evidence" value="ECO:0007669"/>
    <property type="project" value="UniProtKB-KW"/>
</dbReference>
<dbReference type="Proteomes" id="UP000816034">
    <property type="component" value="Unassembled WGS sequence"/>
</dbReference>
<dbReference type="PROSITE" id="PS01047">
    <property type="entry name" value="HMA_1"/>
    <property type="match status" value="1"/>
</dbReference>
<dbReference type="InterPro" id="IPR006121">
    <property type="entry name" value="HMA_dom"/>
</dbReference>
<accession>A0AA88GUF8</accession>
<sequence>MPTSVKLSVDGMSCEGCAGSVKNILTKCPGVVTVDEVSVKNKTATIQVDSSFSVDNTVQSLSKAGFASKQLSV</sequence>
<dbReference type="GeneID" id="68092522"/>
<protein>
    <recommendedName>
        <fullName evidence="2">HMA domain-containing protein</fullName>
    </recommendedName>
</protein>
<reference evidence="3 4" key="1">
    <citation type="journal article" date="2018" name="BMC Genomics">
        <title>The genome of Naegleria lovaniensis, the basis for a comparative approach to unravel pathogenicity factors of the human pathogenic amoeba N. fowleri.</title>
        <authorList>
            <person name="Liechti N."/>
            <person name="Schurch N."/>
            <person name="Bruggmann R."/>
            <person name="Wittwer M."/>
        </authorList>
    </citation>
    <scope>NUCLEOTIDE SEQUENCE [LARGE SCALE GENOMIC DNA]</scope>
    <source>
        <strain evidence="3 4">ATCC 30569</strain>
    </source>
</reference>
<dbReference type="CDD" id="cd00371">
    <property type="entry name" value="HMA"/>
    <property type="match status" value="1"/>
</dbReference>
<dbReference type="Gene3D" id="3.30.70.100">
    <property type="match status" value="1"/>
</dbReference>
<comment type="caution">
    <text evidence="3">The sequence shown here is derived from an EMBL/GenBank/DDBJ whole genome shotgun (WGS) entry which is preliminary data.</text>
</comment>
<dbReference type="InterPro" id="IPR017969">
    <property type="entry name" value="Heavy-metal-associated_CS"/>
</dbReference>
<proteinExistence type="predicted"/>
<keyword evidence="4" id="KW-1185">Reference proteome</keyword>
<gene>
    <name evidence="3" type="ORF">C9374_000060</name>
</gene>
<keyword evidence="1" id="KW-0479">Metal-binding</keyword>
<dbReference type="Pfam" id="PF00403">
    <property type="entry name" value="HMA"/>
    <property type="match status" value="1"/>
</dbReference>
<name>A0AA88GUF8_NAELO</name>
<dbReference type="EMBL" id="PYSW02000009">
    <property type="protein sequence ID" value="KAG2388621.1"/>
    <property type="molecule type" value="Genomic_DNA"/>
</dbReference>
<evidence type="ECO:0000313" key="4">
    <source>
        <dbReference type="Proteomes" id="UP000816034"/>
    </source>
</evidence>
<dbReference type="PROSITE" id="PS50846">
    <property type="entry name" value="HMA_2"/>
    <property type="match status" value="1"/>
</dbReference>
<feature type="domain" description="HMA" evidence="2">
    <location>
        <begin position="3"/>
        <end position="69"/>
    </location>
</feature>
<evidence type="ECO:0000313" key="3">
    <source>
        <dbReference type="EMBL" id="KAG2388621.1"/>
    </source>
</evidence>
<evidence type="ECO:0000259" key="2">
    <source>
        <dbReference type="PROSITE" id="PS50846"/>
    </source>
</evidence>
<evidence type="ECO:0000256" key="1">
    <source>
        <dbReference type="ARBA" id="ARBA00022723"/>
    </source>
</evidence>
<dbReference type="RefSeq" id="XP_044552613.1">
    <property type="nucleotide sequence ID" value="XM_044695812.1"/>
</dbReference>
<dbReference type="InterPro" id="IPR036163">
    <property type="entry name" value="HMA_dom_sf"/>
</dbReference>